<keyword evidence="2" id="KW-1185">Reference proteome</keyword>
<evidence type="ECO:0000313" key="1">
    <source>
        <dbReference type="EMBL" id="CAL1371702.1"/>
    </source>
</evidence>
<dbReference type="EMBL" id="OZ034815">
    <property type="protein sequence ID" value="CAL1371702.1"/>
    <property type="molecule type" value="Genomic_DNA"/>
</dbReference>
<name>A0AAV2DE77_9ROSI</name>
<dbReference type="PANTHER" id="PTHR36324:SF1">
    <property type="entry name" value="OS09G0460100 PROTEIN"/>
    <property type="match status" value="1"/>
</dbReference>
<sequence>MEEPPPQNTSKKCKFLMVSTLKDAFSICRSCGGHISPLKQQQDEDHVPNTTTGLKNYEQEVVVSTIRSRAMEKSKQKVFVITDSFSGDLFFSPEKQKDREVDKEEDFYSVGSCLSRCSSSLSKGGEEFFSVKTNLSRCSSLSQVEYPSIHRCGSILQELCHCEGWPFGLCRKAVLLPPLPKSPSESWLWQKGTRSARRP</sequence>
<evidence type="ECO:0000313" key="2">
    <source>
        <dbReference type="Proteomes" id="UP001497516"/>
    </source>
</evidence>
<dbReference type="PANTHER" id="PTHR36324">
    <property type="entry name" value="OS09G0460100 PROTEIN"/>
    <property type="match status" value="1"/>
</dbReference>
<protein>
    <submittedName>
        <fullName evidence="1">Uncharacterized protein</fullName>
    </submittedName>
</protein>
<reference evidence="1 2" key="1">
    <citation type="submission" date="2024-04" db="EMBL/GenBank/DDBJ databases">
        <authorList>
            <person name="Fracassetti M."/>
        </authorList>
    </citation>
    <scope>NUCLEOTIDE SEQUENCE [LARGE SCALE GENOMIC DNA]</scope>
</reference>
<proteinExistence type="predicted"/>
<accession>A0AAV2DE77</accession>
<dbReference type="AlphaFoldDB" id="A0AAV2DE77"/>
<dbReference type="Proteomes" id="UP001497516">
    <property type="component" value="Chromosome 2"/>
</dbReference>
<organism evidence="1 2">
    <name type="scientific">Linum trigynum</name>
    <dbReference type="NCBI Taxonomy" id="586398"/>
    <lineage>
        <taxon>Eukaryota</taxon>
        <taxon>Viridiplantae</taxon>
        <taxon>Streptophyta</taxon>
        <taxon>Embryophyta</taxon>
        <taxon>Tracheophyta</taxon>
        <taxon>Spermatophyta</taxon>
        <taxon>Magnoliopsida</taxon>
        <taxon>eudicotyledons</taxon>
        <taxon>Gunneridae</taxon>
        <taxon>Pentapetalae</taxon>
        <taxon>rosids</taxon>
        <taxon>fabids</taxon>
        <taxon>Malpighiales</taxon>
        <taxon>Linaceae</taxon>
        <taxon>Linum</taxon>
    </lineage>
</organism>
<gene>
    <name evidence="1" type="ORF">LTRI10_LOCUS13753</name>
</gene>